<keyword evidence="2" id="KW-1185">Reference proteome</keyword>
<dbReference type="Proteomes" id="UP001056120">
    <property type="component" value="Linkage Group LG28"/>
</dbReference>
<sequence>MLQISTFNRYVKGSCETNAALEFSVKDLQMSQNHCWLRWINLPCCMSCYPFFLEMQSCQVVKDQDPGYAMTLLLLFPLCSSVVRVASFICTSC</sequence>
<reference evidence="1 2" key="2">
    <citation type="journal article" date="2022" name="Mol. Ecol. Resour.">
        <title>The genomes of chicory, endive, great burdock and yacon provide insights into Asteraceae paleo-polyploidization history and plant inulin production.</title>
        <authorList>
            <person name="Fan W."/>
            <person name="Wang S."/>
            <person name="Wang H."/>
            <person name="Wang A."/>
            <person name="Jiang F."/>
            <person name="Liu H."/>
            <person name="Zhao H."/>
            <person name="Xu D."/>
            <person name="Zhang Y."/>
        </authorList>
    </citation>
    <scope>NUCLEOTIDE SEQUENCE [LARGE SCALE GENOMIC DNA]</scope>
    <source>
        <strain evidence="2">cv. Yunnan</strain>
        <tissue evidence="1">Leaves</tissue>
    </source>
</reference>
<accession>A0ACB8YCL1</accession>
<name>A0ACB8YCL1_9ASTR</name>
<protein>
    <submittedName>
        <fullName evidence="1">Uncharacterized protein</fullName>
    </submittedName>
</protein>
<dbReference type="EMBL" id="CM042045">
    <property type="protein sequence ID" value="KAI3682942.1"/>
    <property type="molecule type" value="Genomic_DNA"/>
</dbReference>
<proteinExistence type="predicted"/>
<gene>
    <name evidence="1" type="ORF">L1987_83338</name>
</gene>
<organism evidence="1 2">
    <name type="scientific">Smallanthus sonchifolius</name>
    <dbReference type="NCBI Taxonomy" id="185202"/>
    <lineage>
        <taxon>Eukaryota</taxon>
        <taxon>Viridiplantae</taxon>
        <taxon>Streptophyta</taxon>
        <taxon>Embryophyta</taxon>
        <taxon>Tracheophyta</taxon>
        <taxon>Spermatophyta</taxon>
        <taxon>Magnoliopsida</taxon>
        <taxon>eudicotyledons</taxon>
        <taxon>Gunneridae</taxon>
        <taxon>Pentapetalae</taxon>
        <taxon>asterids</taxon>
        <taxon>campanulids</taxon>
        <taxon>Asterales</taxon>
        <taxon>Asteraceae</taxon>
        <taxon>Asteroideae</taxon>
        <taxon>Heliantheae alliance</taxon>
        <taxon>Millerieae</taxon>
        <taxon>Smallanthus</taxon>
    </lineage>
</organism>
<evidence type="ECO:0000313" key="1">
    <source>
        <dbReference type="EMBL" id="KAI3682942.1"/>
    </source>
</evidence>
<comment type="caution">
    <text evidence="1">The sequence shown here is derived from an EMBL/GenBank/DDBJ whole genome shotgun (WGS) entry which is preliminary data.</text>
</comment>
<reference evidence="2" key="1">
    <citation type="journal article" date="2022" name="Mol. Ecol. Resour.">
        <title>The genomes of chicory, endive, great burdock and yacon provide insights into Asteraceae palaeo-polyploidization history and plant inulin production.</title>
        <authorList>
            <person name="Fan W."/>
            <person name="Wang S."/>
            <person name="Wang H."/>
            <person name="Wang A."/>
            <person name="Jiang F."/>
            <person name="Liu H."/>
            <person name="Zhao H."/>
            <person name="Xu D."/>
            <person name="Zhang Y."/>
        </authorList>
    </citation>
    <scope>NUCLEOTIDE SEQUENCE [LARGE SCALE GENOMIC DNA]</scope>
    <source>
        <strain evidence="2">cv. Yunnan</strain>
    </source>
</reference>
<evidence type="ECO:0000313" key="2">
    <source>
        <dbReference type="Proteomes" id="UP001056120"/>
    </source>
</evidence>